<accession>A0AAV5CT78</accession>
<keyword evidence="3" id="KW-0732">Signal</keyword>
<feature type="compositionally biased region" description="Basic and acidic residues" evidence="2">
    <location>
        <begin position="134"/>
        <end position="143"/>
    </location>
</feature>
<comment type="caution">
    <text evidence="4">The sequence shown here is derived from an EMBL/GenBank/DDBJ whole genome shotgun (WGS) entry which is preliminary data.</text>
</comment>
<organism evidence="4 5">
    <name type="scientific">Eleusine coracana subsp. coracana</name>
    <dbReference type="NCBI Taxonomy" id="191504"/>
    <lineage>
        <taxon>Eukaryota</taxon>
        <taxon>Viridiplantae</taxon>
        <taxon>Streptophyta</taxon>
        <taxon>Embryophyta</taxon>
        <taxon>Tracheophyta</taxon>
        <taxon>Spermatophyta</taxon>
        <taxon>Magnoliopsida</taxon>
        <taxon>Liliopsida</taxon>
        <taxon>Poales</taxon>
        <taxon>Poaceae</taxon>
        <taxon>PACMAD clade</taxon>
        <taxon>Chloridoideae</taxon>
        <taxon>Cynodonteae</taxon>
        <taxon>Eleusininae</taxon>
        <taxon>Eleusine</taxon>
    </lineage>
</organism>
<dbReference type="Proteomes" id="UP001054889">
    <property type="component" value="Unassembled WGS sequence"/>
</dbReference>
<dbReference type="PANTHER" id="PTHR31447">
    <property type="entry name" value="HYDROXYPROLINE-RICH GLYCOPROTEIN FAMILY PROTEIN-RELATED"/>
    <property type="match status" value="1"/>
</dbReference>
<evidence type="ECO:0000256" key="3">
    <source>
        <dbReference type="SAM" id="SignalP"/>
    </source>
</evidence>
<evidence type="ECO:0000313" key="4">
    <source>
        <dbReference type="EMBL" id="GJN01000.1"/>
    </source>
</evidence>
<feature type="region of interest" description="Disordered" evidence="2">
    <location>
        <begin position="126"/>
        <end position="180"/>
    </location>
</feature>
<dbReference type="EMBL" id="BQKI01000008">
    <property type="protein sequence ID" value="GJN01000.1"/>
    <property type="molecule type" value="Genomic_DNA"/>
</dbReference>
<dbReference type="GO" id="GO:0003729">
    <property type="term" value="F:mRNA binding"/>
    <property type="evidence" value="ECO:0007669"/>
    <property type="project" value="InterPro"/>
</dbReference>
<dbReference type="PANTHER" id="PTHR31447:SF1">
    <property type="entry name" value="OS06G0138200 PROTEIN"/>
    <property type="match status" value="1"/>
</dbReference>
<reference evidence="4" key="2">
    <citation type="submission" date="2021-12" db="EMBL/GenBank/DDBJ databases">
        <title>Resequencing data analysis of finger millet.</title>
        <authorList>
            <person name="Hatakeyama M."/>
            <person name="Aluri S."/>
            <person name="Balachadran M.T."/>
            <person name="Sivarajan S.R."/>
            <person name="Poveda L."/>
            <person name="Shimizu-Inatsugi R."/>
            <person name="Schlapbach R."/>
            <person name="Sreeman S.M."/>
            <person name="Shimizu K.K."/>
        </authorList>
    </citation>
    <scope>NUCLEOTIDE SEQUENCE</scope>
</reference>
<reference evidence="4" key="1">
    <citation type="journal article" date="2018" name="DNA Res.">
        <title>Multiple hybrid de novo genome assembly of finger millet, an orphan allotetraploid crop.</title>
        <authorList>
            <person name="Hatakeyama M."/>
            <person name="Aluri S."/>
            <person name="Balachadran M.T."/>
            <person name="Sivarajan S.R."/>
            <person name="Patrignani A."/>
            <person name="Gruter S."/>
            <person name="Poveda L."/>
            <person name="Shimizu-Inatsugi R."/>
            <person name="Baeten J."/>
            <person name="Francoijs K.J."/>
            <person name="Nataraja K.N."/>
            <person name="Reddy Y.A.N."/>
            <person name="Phadnis S."/>
            <person name="Ravikumar R.L."/>
            <person name="Schlapbach R."/>
            <person name="Sreeman S.M."/>
            <person name="Shimizu K.K."/>
        </authorList>
    </citation>
    <scope>NUCLEOTIDE SEQUENCE</scope>
</reference>
<dbReference type="SUPFAM" id="SSF51197">
    <property type="entry name" value="Clavaminate synthase-like"/>
    <property type="match status" value="1"/>
</dbReference>
<dbReference type="Gene3D" id="2.60.120.590">
    <property type="entry name" value="Alpha-ketoglutarate-dependent dioxygenase AlkB-like"/>
    <property type="match status" value="1"/>
</dbReference>
<dbReference type="AlphaFoldDB" id="A0AAV5CT78"/>
<gene>
    <name evidence="4" type="primary">ga18230</name>
    <name evidence="4" type="ORF">PR202_ga18230</name>
</gene>
<feature type="compositionally biased region" description="Basic and acidic residues" evidence="2">
    <location>
        <begin position="168"/>
        <end position="180"/>
    </location>
</feature>
<dbReference type="InterPro" id="IPR037151">
    <property type="entry name" value="AlkB-like_sf"/>
</dbReference>
<name>A0AAV5CT78_ELECO</name>
<feature type="region of interest" description="Disordered" evidence="2">
    <location>
        <begin position="194"/>
        <end position="254"/>
    </location>
</feature>
<feature type="compositionally biased region" description="Basic and acidic residues" evidence="2">
    <location>
        <begin position="221"/>
        <end position="236"/>
    </location>
</feature>
<evidence type="ECO:0000256" key="2">
    <source>
        <dbReference type="SAM" id="MobiDB-lite"/>
    </source>
</evidence>
<sequence length="307" mass="34007">MEIHLALCKLSPLIQCLFFSRLWLRDWYDGMFCLQIVYRTAVFECNILFGTTLKVAAPGEFIGSFAIPLPVGSVLILNGNGADVAKHCVPAVPTKRISITFRKMDPAKRPFSFKDDPELLNIAPLETVVQDTGRSSDESKSRTPDAQIRNLSKISRGKRSKGRTSAGKAERGILGDQPAEHVEAPAVDVFAASAAGERNSGGRSRESRYHSDVPGMPSQVDDLRERRTRSAQERRHGNGMSSGEDGMDSGGGRQRMEHRQISFINRTIRDDIDSLSVTSRESADRSGSMVRTVVYNKPRRTRVILDD</sequence>
<feature type="signal peptide" evidence="3">
    <location>
        <begin position="1"/>
        <end position="16"/>
    </location>
</feature>
<evidence type="ECO:0000313" key="5">
    <source>
        <dbReference type="Proteomes" id="UP001054889"/>
    </source>
</evidence>
<dbReference type="GO" id="GO:0006402">
    <property type="term" value="P:mRNA catabolic process"/>
    <property type="evidence" value="ECO:0007669"/>
    <property type="project" value="InterPro"/>
</dbReference>
<dbReference type="GO" id="GO:0032451">
    <property type="term" value="F:demethylase activity"/>
    <property type="evidence" value="ECO:0007669"/>
    <property type="project" value="InterPro"/>
</dbReference>
<keyword evidence="5" id="KW-1185">Reference proteome</keyword>
<feature type="chain" id="PRO_5043360625" description="Fe2OG dioxygenase domain-containing protein" evidence="3">
    <location>
        <begin position="17"/>
        <end position="307"/>
    </location>
</feature>
<dbReference type="InterPro" id="IPR044842">
    <property type="entry name" value="ALKBH9B/ALKBH10B-like"/>
</dbReference>
<evidence type="ECO:0008006" key="6">
    <source>
        <dbReference type="Google" id="ProtNLM"/>
    </source>
</evidence>
<proteinExistence type="inferred from homology"/>
<evidence type="ECO:0000256" key="1">
    <source>
        <dbReference type="ARBA" id="ARBA00007879"/>
    </source>
</evidence>
<protein>
    <recommendedName>
        <fullName evidence="6">Fe2OG dioxygenase domain-containing protein</fullName>
    </recommendedName>
</protein>
<comment type="similarity">
    <text evidence="1">Belongs to the alkB family.</text>
</comment>